<keyword evidence="7" id="KW-1185">Reference proteome</keyword>
<dbReference type="InterPro" id="IPR013087">
    <property type="entry name" value="Znf_C2H2_type"/>
</dbReference>
<dbReference type="AlphaFoldDB" id="A0A6A4K2F7"/>
<keyword evidence="1" id="KW-0479">Metal-binding</keyword>
<dbReference type="InterPro" id="IPR036236">
    <property type="entry name" value="Znf_C2H2_sf"/>
</dbReference>
<comment type="caution">
    <text evidence="6">The sequence shown here is derived from an EMBL/GenBank/DDBJ whole genome shotgun (WGS) entry which is preliminary data.</text>
</comment>
<dbReference type="PANTHER" id="PTHR24379:SF121">
    <property type="entry name" value="C2H2-TYPE DOMAIN-CONTAINING PROTEIN"/>
    <property type="match status" value="1"/>
</dbReference>
<dbReference type="EMBL" id="WIXP02000005">
    <property type="protein sequence ID" value="KAF6211016.1"/>
    <property type="molecule type" value="Genomic_DNA"/>
</dbReference>
<name>A0A6A4K2F7_APOLU</name>
<dbReference type="FunFam" id="3.30.160.60:FF:000446">
    <property type="entry name" value="Zinc finger protein"/>
    <property type="match status" value="1"/>
</dbReference>
<dbReference type="Proteomes" id="UP000466442">
    <property type="component" value="Linkage Group LG5"/>
</dbReference>
<evidence type="ECO:0000256" key="2">
    <source>
        <dbReference type="ARBA" id="ARBA00022737"/>
    </source>
</evidence>
<dbReference type="Gene3D" id="3.30.160.60">
    <property type="entry name" value="Classic Zinc Finger"/>
    <property type="match status" value="5"/>
</dbReference>
<keyword evidence="2" id="KW-0677">Repeat</keyword>
<keyword evidence="3" id="KW-0863">Zinc-finger</keyword>
<dbReference type="PANTHER" id="PTHR24379">
    <property type="entry name" value="KRAB AND ZINC FINGER DOMAIN-CONTAINING"/>
    <property type="match status" value="1"/>
</dbReference>
<feature type="domain" description="C2H2-type" evidence="5">
    <location>
        <begin position="226"/>
        <end position="253"/>
    </location>
</feature>
<dbReference type="FunFam" id="3.30.160.60:FF:000417">
    <property type="entry name" value="Zinc finger protein"/>
    <property type="match status" value="1"/>
</dbReference>
<dbReference type="OrthoDB" id="5945507at2759"/>
<evidence type="ECO:0000256" key="3">
    <source>
        <dbReference type="ARBA" id="ARBA00022771"/>
    </source>
</evidence>
<feature type="domain" description="C2H2-type" evidence="5">
    <location>
        <begin position="127"/>
        <end position="154"/>
    </location>
</feature>
<feature type="domain" description="C2H2-type" evidence="5">
    <location>
        <begin position="99"/>
        <end position="126"/>
    </location>
</feature>
<evidence type="ECO:0000313" key="7">
    <source>
        <dbReference type="Proteomes" id="UP000466442"/>
    </source>
</evidence>
<organism evidence="6 7">
    <name type="scientific">Apolygus lucorum</name>
    <name type="common">Small green plant bug</name>
    <name type="synonym">Lygocoris lucorum</name>
    <dbReference type="NCBI Taxonomy" id="248454"/>
    <lineage>
        <taxon>Eukaryota</taxon>
        <taxon>Metazoa</taxon>
        <taxon>Ecdysozoa</taxon>
        <taxon>Arthropoda</taxon>
        <taxon>Hexapoda</taxon>
        <taxon>Insecta</taxon>
        <taxon>Pterygota</taxon>
        <taxon>Neoptera</taxon>
        <taxon>Paraneoptera</taxon>
        <taxon>Hemiptera</taxon>
        <taxon>Heteroptera</taxon>
        <taxon>Panheteroptera</taxon>
        <taxon>Cimicomorpha</taxon>
        <taxon>Miridae</taxon>
        <taxon>Mirini</taxon>
        <taxon>Apolygus</taxon>
    </lineage>
</organism>
<reference evidence="6" key="1">
    <citation type="journal article" date="2021" name="Mol. Ecol. Resour.">
        <title>Apolygus lucorum genome provides insights into omnivorousness and mesophyll feeding.</title>
        <authorList>
            <person name="Liu Y."/>
            <person name="Liu H."/>
            <person name="Wang H."/>
            <person name="Huang T."/>
            <person name="Liu B."/>
            <person name="Yang B."/>
            <person name="Yin L."/>
            <person name="Li B."/>
            <person name="Zhang Y."/>
            <person name="Zhang S."/>
            <person name="Jiang F."/>
            <person name="Zhang X."/>
            <person name="Ren Y."/>
            <person name="Wang B."/>
            <person name="Wang S."/>
            <person name="Lu Y."/>
            <person name="Wu K."/>
            <person name="Fan W."/>
            <person name="Wang G."/>
        </authorList>
    </citation>
    <scope>NUCLEOTIDE SEQUENCE</scope>
    <source>
        <strain evidence="6">12Hb</strain>
    </source>
</reference>
<dbReference type="GO" id="GO:0005634">
    <property type="term" value="C:nucleus"/>
    <property type="evidence" value="ECO:0007669"/>
    <property type="project" value="UniProtKB-ARBA"/>
</dbReference>
<feature type="domain" description="C2H2-type" evidence="5">
    <location>
        <begin position="156"/>
        <end position="183"/>
    </location>
</feature>
<dbReference type="SMART" id="SM00355">
    <property type="entry name" value="ZnF_C2H2"/>
    <property type="match status" value="7"/>
</dbReference>
<proteinExistence type="predicted"/>
<feature type="domain" description="C2H2-type" evidence="5">
    <location>
        <begin position="254"/>
        <end position="281"/>
    </location>
</feature>
<keyword evidence="4" id="KW-0862">Zinc</keyword>
<dbReference type="PROSITE" id="PS50157">
    <property type="entry name" value="ZINC_FINGER_C2H2_2"/>
    <property type="match status" value="6"/>
</dbReference>
<dbReference type="GO" id="GO:0008270">
    <property type="term" value="F:zinc ion binding"/>
    <property type="evidence" value="ECO:0007669"/>
    <property type="project" value="UniProtKB-KW"/>
</dbReference>
<evidence type="ECO:0000256" key="1">
    <source>
        <dbReference type="ARBA" id="ARBA00022723"/>
    </source>
</evidence>
<evidence type="ECO:0000256" key="4">
    <source>
        <dbReference type="ARBA" id="ARBA00022833"/>
    </source>
</evidence>
<dbReference type="FunFam" id="3.30.160.60:FF:000882">
    <property type="entry name" value="Predicted gene, 21060"/>
    <property type="match status" value="1"/>
</dbReference>
<gene>
    <name evidence="6" type="ORF">GE061_014129</name>
</gene>
<dbReference type="SUPFAM" id="SSF57667">
    <property type="entry name" value="beta-beta-alpha zinc fingers"/>
    <property type="match status" value="4"/>
</dbReference>
<feature type="domain" description="C2H2-type" evidence="5">
    <location>
        <begin position="282"/>
        <end position="309"/>
    </location>
</feature>
<evidence type="ECO:0000313" key="6">
    <source>
        <dbReference type="EMBL" id="KAF6211016.1"/>
    </source>
</evidence>
<sequence length="344" mass="39258">MGCSPNKKPKLLFFGPFTPSKKETSRRFRVMAATRLNCTEVVVVKEEPPEEPPSPSSYEYVEPCGLEPECIMKEETQDLQVDLDGEIEEVTNAWVQEPFLCVRCGFTSNNLKSLAEHNKQHNGFTPYSCAVCGFQTTRFWHIKNHMVAHTGKAKLYSCPLCEFVSSYLKNVKRHIRLHIGKELPADMESGKIVIPPIKCLPMSKAQLSPEDEPKAARISSHDPKSYKCGQCSYETAYHSNLIRHSRKHTGERPYPCSNCPYRAIQHSDLTRHIRTHTGEKPYECQLCNYKSAQAGDLAVHKKRHAACEIYECYICGFKAIQKSYVTRHINRKHSEDLINHLNSI</sequence>
<accession>A0A6A4K2F7</accession>
<evidence type="ECO:0000259" key="5">
    <source>
        <dbReference type="PROSITE" id="PS50157"/>
    </source>
</evidence>
<protein>
    <recommendedName>
        <fullName evidence="5">C2H2-type domain-containing protein</fullName>
    </recommendedName>
</protein>
<dbReference type="Pfam" id="PF00096">
    <property type="entry name" value="zf-C2H2"/>
    <property type="match status" value="1"/>
</dbReference>